<dbReference type="Proteomes" id="UP000636479">
    <property type="component" value="Unassembled WGS sequence"/>
</dbReference>
<dbReference type="Pfam" id="PF01713">
    <property type="entry name" value="Smr"/>
    <property type="match status" value="1"/>
</dbReference>
<evidence type="ECO:0000256" key="3">
    <source>
        <dbReference type="ARBA" id="ARBA00011486"/>
    </source>
</evidence>
<feature type="transmembrane region" description="Helical" evidence="6">
    <location>
        <begin position="692"/>
        <end position="715"/>
    </location>
</feature>
<feature type="compositionally biased region" description="Polar residues" evidence="5">
    <location>
        <begin position="95"/>
        <end position="104"/>
    </location>
</feature>
<dbReference type="Gene3D" id="3.40.630.60">
    <property type="match status" value="1"/>
</dbReference>
<protein>
    <submittedName>
        <fullName evidence="8">Smr domain-containing protein</fullName>
    </submittedName>
</protein>
<evidence type="ECO:0000313" key="9">
    <source>
        <dbReference type="Proteomes" id="UP000636479"/>
    </source>
</evidence>
<comment type="subunit">
    <text evidence="3">Interacts with ODC and thereby sterically blocks ODC homodimerization.</text>
</comment>
<evidence type="ECO:0000313" key="8">
    <source>
        <dbReference type="EMBL" id="KAF7315363.1"/>
    </source>
</evidence>
<keyword evidence="6" id="KW-0472">Membrane</keyword>
<keyword evidence="4" id="KW-0688">Ribosomal frameshifting</keyword>
<dbReference type="GO" id="GO:0075523">
    <property type="term" value="P:viral translational frameshifting"/>
    <property type="evidence" value="ECO:0007669"/>
    <property type="project" value="UniProtKB-KW"/>
</dbReference>
<feature type="region of interest" description="Disordered" evidence="5">
    <location>
        <begin position="780"/>
        <end position="816"/>
    </location>
</feature>
<evidence type="ECO:0000256" key="6">
    <source>
        <dbReference type="SAM" id="Phobius"/>
    </source>
</evidence>
<evidence type="ECO:0000259" key="7">
    <source>
        <dbReference type="PROSITE" id="PS50828"/>
    </source>
</evidence>
<feature type="compositionally biased region" description="Basic and acidic residues" evidence="5">
    <location>
        <begin position="43"/>
        <end position="53"/>
    </location>
</feature>
<dbReference type="AlphaFoldDB" id="A0A8H6WHR6"/>
<dbReference type="InterPro" id="IPR002993">
    <property type="entry name" value="ODC_AZ"/>
</dbReference>
<name>A0A8H6WHR6_9AGAR</name>
<proteinExistence type="inferred from homology"/>
<dbReference type="PANTHER" id="PTHR47417">
    <property type="entry name" value="SMR DOMAIN-CONTAINING PROTEIN YPL199C"/>
    <property type="match status" value="1"/>
</dbReference>
<organism evidence="8 9">
    <name type="scientific">Mycena indigotica</name>
    <dbReference type="NCBI Taxonomy" id="2126181"/>
    <lineage>
        <taxon>Eukaryota</taxon>
        <taxon>Fungi</taxon>
        <taxon>Dikarya</taxon>
        <taxon>Basidiomycota</taxon>
        <taxon>Agaricomycotina</taxon>
        <taxon>Agaricomycetes</taxon>
        <taxon>Agaricomycetidae</taxon>
        <taxon>Agaricales</taxon>
        <taxon>Marasmiineae</taxon>
        <taxon>Mycenaceae</taxon>
        <taxon>Mycena</taxon>
    </lineage>
</organism>
<dbReference type="GeneID" id="59339992"/>
<feature type="compositionally biased region" description="Low complexity" evidence="5">
    <location>
        <begin position="232"/>
        <end position="257"/>
    </location>
</feature>
<dbReference type="GO" id="GO:0008073">
    <property type="term" value="F:ornithine decarboxylase inhibitor activity"/>
    <property type="evidence" value="ECO:0007669"/>
    <property type="project" value="InterPro"/>
</dbReference>
<dbReference type="Gene3D" id="3.30.1370.110">
    <property type="match status" value="1"/>
</dbReference>
<feature type="compositionally biased region" description="Low complexity" evidence="5">
    <location>
        <begin position="80"/>
        <end position="89"/>
    </location>
</feature>
<evidence type="ECO:0000256" key="2">
    <source>
        <dbReference type="ARBA" id="ARBA00008796"/>
    </source>
</evidence>
<gene>
    <name evidence="8" type="ORF">MIND_00050900</name>
</gene>
<dbReference type="InterPro" id="IPR013899">
    <property type="entry name" value="DUF1771"/>
</dbReference>
<dbReference type="InterPro" id="IPR016181">
    <property type="entry name" value="Acyl_CoA_acyltransferase"/>
</dbReference>
<evidence type="ECO:0000256" key="4">
    <source>
        <dbReference type="ARBA" id="ARBA00022758"/>
    </source>
</evidence>
<dbReference type="RefSeq" id="XP_037225386.1">
    <property type="nucleotide sequence ID" value="XM_037357476.1"/>
</dbReference>
<reference evidence="8" key="1">
    <citation type="submission" date="2020-05" db="EMBL/GenBank/DDBJ databases">
        <title>Mycena genomes resolve the evolution of fungal bioluminescence.</title>
        <authorList>
            <person name="Tsai I.J."/>
        </authorList>
    </citation>
    <scope>NUCLEOTIDE SEQUENCE</scope>
    <source>
        <strain evidence="8">171206Taipei</strain>
    </source>
</reference>
<dbReference type="SMART" id="SM00463">
    <property type="entry name" value="SMR"/>
    <property type="match status" value="1"/>
</dbReference>
<comment type="caution">
    <text evidence="8">The sequence shown here is derived from an EMBL/GenBank/DDBJ whole genome shotgun (WGS) entry which is preliminary data.</text>
</comment>
<dbReference type="OrthoDB" id="195231at2759"/>
<evidence type="ECO:0000256" key="5">
    <source>
        <dbReference type="SAM" id="MobiDB-lite"/>
    </source>
</evidence>
<keyword evidence="6" id="KW-0812">Transmembrane</keyword>
<sequence>MGLPSLSTTSQVSWLFASSRAPAICTTTRLPSLAVPGGAFDVPKQKCPPDRGSSDCVTGNPASFFHSAPRPIPLSRKDTSTPSSDLSTPPLTPDNASPPSISNKRQNDGLDFLMTVFPHNGLTALPHSQSVSISAPNLGAAFDGVVLSLPGAPKTLYVDGKSAHSISIRESIVALLDLADESLGCSALVIVLERSSPALGNILHSLMYIGGSVVTKPPFKVDPAFVLQLQTKPPQQQQYQQAHKPEQPQAAPQGAWQQPPPTDHHKHKPPTRPQFDANQANQHDPHYMALRADANKEGDQMGRCFSESRQAYESGDGARAKQLSNEGKAHQAKMKQLNEQAANWIFIENNKDSEPGEVDLHGLYVREAIERSDRAMEDAKRKGERELRLIVGKGLHSQGHAAKLKPAIEDLMQKHRLAAELDPRNAGVLIVQIGGSGGGVGPDEITRRLEREDEGCISFFQAAMIPLTLIFLSYTVLVNAGSANKGDNCTTNDNRLQQGSFQFFSDCNSVTYCAANGTCLLKGCRKDDFPFGYNPGSHLPDKCPTGQFCPDEADACQPLLAVNSPCQLNRDDQCEAPSNSKDLRDTTNRGRNFNGAVCLNNICMWANKTAGQTCTVENTPYIAYGAAGEFIDIVSRGDCVIGFYCDTSSKQCMAEKAFGAACSADKECGSWNCLGSGTCGIDTSLPNHVGTWVYAVVAIGIVGGIFGTLFGLFSLHRRQRDAEREKRMQYWREQNAFHQNLLQMRQVALPGNGSESVRSTMYSRDGLPLDEAPILQHTAPKGSGLRNYMADDSSEYDEGMMMQPTTTTRRVDPGRF</sequence>
<evidence type="ECO:0000256" key="1">
    <source>
        <dbReference type="ARBA" id="ARBA00002307"/>
    </source>
</evidence>
<keyword evidence="6" id="KW-1133">Transmembrane helix</keyword>
<keyword evidence="9" id="KW-1185">Reference proteome</keyword>
<dbReference type="Pfam" id="PF02100">
    <property type="entry name" value="ODC_AZ"/>
    <property type="match status" value="1"/>
</dbReference>
<feature type="domain" description="Smr" evidence="7">
    <location>
        <begin position="358"/>
        <end position="434"/>
    </location>
</feature>
<dbReference type="InterPro" id="IPR036063">
    <property type="entry name" value="Smr_dom_sf"/>
</dbReference>
<feature type="region of interest" description="Disordered" evidence="5">
    <location>
        <begin position="232"/>
        <end position="279"/>
    </location>
</feature>
<dbReference type="PROSITE" id="PS50828">
    <property type="entry name" value="SMR"/>
    <property type="match status" value="1"/>
</dbReference>
<dbReference type="SUPFAM" id="SSF160443">
    <property type="entry name" value="SMR domain-like"/>
    <property type="match status" value="1"/>
</dbReference>
<dbReference type="EMBL" id="JACAZF010000001">
    <property type="protein sequence ID" value="KAF7315363.1"/>
    <property type="molecule type" value="Genomic_DNA"/>
</dbReference>
<dbReference type="Pfam" id="PF08590">
    <property type="entry name" value="DUF1771"/>
    <property type="match status" value="1"/>
</dbReference>
<accession>A0A8H6WHR6</accession>
<comment type="function">
    <text evidence="1">Ornithine decarboxylase (ODC) antizyme protein that negatively regulates ODC activity and intracellular polyamine biosynthesis in response to increased intracellular polyamine levels. Binds to ODC monomers, inhibiting the assembly of the functional ODC homodimer, and targets the monomers for ubiquitin-independent proteolytic destruction by the 26S proteasome.</text>
</comment>
<dbReference type="InterPro" id="IPR038581">
    <property type="entry name" value="ODC_AZ_sf"/>
</dbReference>
<dbReference type="SUPFAM" id="SSF55729">
    <property type="entry name" value="Acyl-CoA N-acyltransferases (Nat)"/>
    <property type="match status" value="1"/>
</dbReference>
<feature type="region of interest" description="Disordered" evidence="5">
    <location>
        <begin position="41"/>
        <end position="104"/>
    </location>
</feature>
<dbReference type="SMART" id="SM01162">
    <property type="entry name" value="DUF1771"/>
    <property type="match status" value="1"/>
</dbReference>
<dbReference type="InterPro" id="IPR002625">
    <property type="entry name" value="Smr_dom"/>
</dbReference>
<dbReference type="InterPro" id="IPR053020">
    <property type="entry name" value="Smr_domain_protein"/>
</dbReference>
<comment type="similarity">
    <text evidence="2">Belongs to the ODC antizyme family.</text>
</comment>
<dbReference type="PANTHER" id="PTHR47417:SF1">
    <property type="entry name" value="SMR DOMAIN-CONTAINING PROTEIN YPL199C"/>
    <property type="match status" value="1"/>
</dbReference>